<dbReference type="PANTHER" id="PTHR16795:SF14">
    <property type="entry name" value="LIMBIN"/>
    <property type="match status" value="1"/>
</dbReference>
<keyword evidence="5" id="KW-0963">Cytoplasm</keyword>
<evidence type="ECO:0000256" key="13">
    <source>
        <dbReference type="SAM" id="Phobius"/>
    </source>
</evidence>
<dbReference type="GO" id="GO:0060170">
    <property type="term" value="C:ciliary membrane"/>
    <property type="evidence" value="ECO:0007669"/>
    <property type="project" value="UniProtKB-SubCell"/>
</dbReference>
<feature type="compositionally biased region" description="Basic and acidic residues" evidence="12">
    <location>
        <begin position="826"/>
        <end position="836"/>
    </location>
</feature>
<evidence type="ECO:0000313" key="15">
    <source>
        <dbReference type="Proteomes" id="UP000694720"/>
    </source>
</evidence>
<accession>A0A8D0YUA6</accession>
<evidence type="ECO:0000256" key="12">
    <source>
        <dbReference type="SAM" id="MobiDB-lite"/>
    </source>
</evidence>
<feature type="region of interest" description="Disordered" evidence="12">
    <location>
        <begin position="826"/>
        <end position="847"/>
    </location>
</feature>
<feature type="coiled-coil region" evidence="11">
    <location>
        <begin position="499"/>
        <end position="526"/>
    </location>
</feature>
<keyword evidence="4" id="KW-1003">Cell membrane</keyword>
<evidence type="ECO:0000256" key="8">
    <source>
        <dbReference type="ARBA" id="ARBA00023136"/>
    </source>
</evidence>
<evidence type="ECO:0000313" key="14">
    <source>
        <dbReference type="Ensembl" id="ENSSSCP00035005521.1"/>
    </source>
</evidence>
<evidence type="ECO:0000256" key="7">
    <source>
        <dbReference type="ARBA" id="ARBA00022989"/>
    </source>
</evidence>
<keyword evidence="6 13" id="KW-0812">Transmembrane</keyword>
<evidence type="ECO:0000256" key="3">
    <source>
        <dbReference type="ARBA" id="ARBA00004309"/>
    </source>
</evidence>
<proteinExistence type="predicted"/>
<keyword evidence="8 13" id="KW-0472">Membrane</keyword>
<dbReference type="PANTHER" id="PTHR16795">
    <property type="entry name" value="LIMBIN/ELLIS-VAN CREVELD PROTEIN"/>
    <property type="match status" value="1"/>
</dbReference>
<dbReference type="Ensembl" id="ENSSSCT00035015993.1">
    <property type="protein sequence ID" value="ENSSSCP00035005521.1"/>
    <property type="gene ID" value="ENSSSCG00035012678.1"/>
</dbReference>
<feature type="transmembrane region" description="Helical" evidence="13">
    <location>
        <begin position="56"/>
        <end position="74"/>
    </location>
</feature>
<evidence type="ECO:0000256" key="1">
    <source>
        <dbReference type="ARBA" id="ARBA00004120"/>
    </source>
</evidence>
<evidence type="ECO:0000256" key="6">
    <source>
        <dbReference type="ARBA" id="ARBA00022692"/>
    </source>
</evidence>
<keyword evidence="7 13" id="KW-1133">Transmembrane helix</keyword>
<feature type="transmembrane region" description="Helical" evidence="13">
    <location>
        <begin position="333"/>
        <end position="357"/>
    </location>
</feature>
<evidence type="ECO:0000256" key="5">
    <source>
        <dbReference type="ARBA" id="ARBA00022490"/>
    </source>
</evidence>
<keyword evidence="11" id="KW-0175">Coiled coil</keyword>
<protein>
    <submittedName>
        <fullName evidence="14">EvC ciliary complex subunit 2</fullName>
    </submittedName>
</protein>
<dbReference type="Proteomes" id="UP000694720">
    <property type="component" value="Unplaced"/>
</dbReference>
<gene>
    <name evidence="14" type="primary">EVC2</name>
</gene>
<evidence type="ECO:0000256" key="4">
    <source>
        <dbReference type="ARBA" id="ARBA00022475"/>
    </source>
</evidence>
<dbReference type="InterPro" id="IPR022076">
    <property type="entry name" value="Limbin"/>
</dbReference>
<feature type="coiled-coil region" evidence="11">
    <location>
        <begin position="743"/>
        <end position="770"/>
    </location>
</feature>
<comment type="subcellular location">
    <subcellularLocation>
        <location evidence="2">Cell membrane</location>
        <topology evidence="2">Single-pass membrane protein</topology>
    </subcellularLocation>
    <subcellularLocation>
        <location evidence="3">Cell projection</location>
        <location evidence="3">Cilium membrane</location>
    </subcellularLocation>
    <subcellularLocation>
        <location evidence="1">Cytoplasm</location>
        <location evidence="1">Cytoskeleton</location>
        <location evidence="1">Cilium basal body</location>
    </subcellularLocation>
</comment>
<reference evidence="14" key="1">
    <citation type="submission" date="2025-08" db="UniProtKB">
        <authorList>
            <consortium name="Ensembl"/>
        </authorList>
    </citation>
    <scope>IDENTIFICATION</scope>
</reference>
<feature type="region of interest" description="Disordered" evidence="12">
    <location>
        <begin position="73"/>
        <end position="113"/>
    </location>
</feature>
<keyword evidence="9" id="KW-0206">Cytoskeleton</keyword>
<dbReference type="Pfam" id="PF12297">
    <property type="entry name" value="EVC2_like"/>
    <property type="match status" value="1"/>
</dbReference>
<organism evidence="14 15">
    <name type="scientific">Sus scrofa</name>
    <name type="common">Pig</name>
    <dbReference type="NCBI Taxonomy" id="9823"/>
    <lineage>
        <taxon>Eukaryota</taxon>
        <taxon>Metazoa</taxon>
        <taxon>Chordata</taxon>
        <taxon>Craniata</taxon>
        <taxon>Vertebrata</taxon>
        <taxon>Euteleostomi</taxon>
        <taxon>Mammalia</taxon>
        <taxon>Eutheria</taxon>
        <taxon>Laurasiatheria</taxon>
        <taxon>Artiodactyla</taxon>
        <taxon>Suina</taxon>
        <taxon>Suidae</taxon>
        <taxon>Sus</taxon>
    </lineage>
</organism>
<dbReference type="InterPro" id="IPR026501">
    <property type="entry name" value="Limbin/EVC"/>
</dbReference>
<evidence type="ECO:0000256" key="9">
    <source>
        <dbReference type="ARBA" id="ARBA00023212"/>
    </source>
</evidence>
<evidence type="ECO:0000256" key="11">
    <source>
        <dbReference type="SAM" id="Coils"/>
    </source>
</evidence>
<evidence type="ECO:0000256" key="10">
    <source>
        <dbReference type="ARBA" id="ARBA00023273"/>
    </source>
</evidence>
<name>A0A8D0YUA6_PIG</name>
<keyword evidence="10" id="KW-0966">Cell projection</keyword>
<dbReference type="GO" id="GO:0007224">
    <property type="term" value="P:smoothened signaling pathway"/>
    <property type="evidence" value="ECO:0007669"/>
    <property type="project" value="InterPro"/>
</dbReference>
<sequence>MPVSLPENFPRRRALSMLGRGAGLGSGSCPNSACTATFGVAGPQPAMGLAGARGRAAWVLAGGLLAAALALPAGPRDRGRPPTGPNPLRRPLGVQLPPDPPAAPGAGPERKAQDLPRVTWPLPESAPFQSAVEAPFGMTFNKKVEAFHPPLTSAASGGPQIHSPFAFLPLWPKILLKRESASIHRLHGDTSRDLQGTSENGVIFQKCAVVTGQSEWPVVHVQLLVHNTRAPSATNLSDLLLLDNVTGLSVRESAGNQTSRGFQAFRKKFLQVGDSFSVQYTAWLEAGGVGSGEVLMLPALLSFQTSSPNRTQLKALLTITTDEKITVLPNHGLHAMGFFVALILSLLLTWAVLFFMVRYQCLKGSLLSRHRVRHHEDKLEHSQFTSADGVNEDLALNEQMIDILSSEDPGSMLPALEELEIATLNWADSDLEACRTQISKDIIALLLKNLTSSGHLSPQGARRMDAIFQKQFLWLEKEIQEEYDRKMVALTAECDLDTRKKTESQYQREMAAMEEAEEVLKRGSERSAAECSSLLRTLHGLEQEHLRRSLALQQEEDFAKAHRQLAIFQRSELHSIFFTQIQSAIFKGELKPEAAKMLLQDYSKIQERIEELMDFFQASKRYHLSKRFGHREYLVQSLQSLETRVQGLLSTASAQLSLLIQKHERAGYLDEDQMEVLLERVQTEVFSIKQKLDNDLKQEKKKLHQKLITKRRREMLQKHKEQRKEQLSIGEALGAAEDAGQYLGQWRSLVAEHSAALEELQERLDQAALDELRALTLSLSEKATEELRRLQNSAMTQELLKLGVPWLFLQPILEEHSRDLAARAERLEGEERDRGQEGVQSVRQRLKDDALEASTEEQAELRHWEHLIFGQLCSSALSLSEEELLRMRQEVHGCFAQMDRSLALPQIRARVLLQAFQTAWREAEFLKLDQALAAPELQPQSKVRKPRSKTKSKIDLFKKCIEEKIQLFKEQAPEDLLEKVRGELLRERVQQLEAQEGHFAESLVSLQFQKAARRARTLWAYTALLTVQDLLLQELSASETLTKSACAQILESHSPELQELERKLEDQLAHQEAAKLQRVLASRQQWAGEEPGLLHQPEETDSERQISAVLQRALSKGQKVLEHRQQSLREEQEDSVVLEDVLGNMEMDAFVTLYGQELRLASYLSKLAMLPGGTLRRLLSVALPAASQPELLALLDSFGQKHQEHAVENDGGSGLQADLGRRRKHQGWWQALESKLRGELLSRGADKMLWAHKRKESILKRTCLPLTERVTFSGKGRWPHLSLESIGDLAPVPIVGAEAVDVLNTGEKLFIFRSPTEPEISLHLPPRKKKKSFLNAKKAAWALGMN</sequence>
<evidence type="ECO:0000256" key="2">
    <source>
        <dbReference type="ARBA" id="ARBA00004162"/>
    </source>
</evidence>